<comment type="cofactor">
    <cofactor evidence="1">
        <name>heme</name>
        <dbReference type="ChEBI" id="CHEBI:30413"/>
    </cofactor>
</comment>
<comment type="pathway">
    <text evidence="2">Secondary metabolite biosynthesis.</text>
</comment>
<evidence type="ECO:0000256" key="9">
    <source>
        <dbReference type="RuleBase" id="RU000461"/>
    </source>
</evidence>
<keyword evidence="8 9" id="KW-0503">Monooxygenase</keyword>
<sequence length="120" mass="13745">MVYNEGIQRDEDAFDDALLYKPFRYTSMEETQDRDTLGGSRKTLGQYTMTATSEQHLPFGHGRHACPGRFFVSYEIKMLLAHLLTNYDVKMLGKRPLTTYVGLNPIPPIGACIEIRKRDN</sequence>
<accession>A0ABQ7PD11</accession>
<keyword evidence="5 9" id="KW-0479">Metal-binding</keyword>
<dbReference type="EMBL" id="SRPR01000142">
    <property type="protein sequence ID" value="KAG5958620.1"/>
    <property type="molecule type" value="Genomic_DNA"/>
</dbReference>
<evidence type="ECO:0000313" key="10">
    <source>
        <dbReference type="EMBL" id="KAG5958620.1"/>
    </source>
</evidence>
<evidence type="ECO:0000256" key="4">
    <source>
        <dbReference type="ARBA" id="ARBA00022617"/>
    </source>
</evidence>
<evidence type="ECO:0000256" key="2">
    <source>
        <dbReference type="ARBA" id="ARBA00005179"/>
    </source>
</evidence>
<keyword evidence="4 9" id="KW-0349">Heme</keyword>
<dbReference type="PROSITE" id="PS00086">
    <property type="entry name" value="CYTOCHROME_P450"/>
    <property type="match status" value="1"/>
</dbReference>
<organism evidence="10 11">
    <name type="scientific">Claviceps arundinis</name>
    <dbReference type="NCBI Taxonomy" id="1623583"/>
    <lineage>
        <taxon>Eukaryota</taxon>
        <taxon>Fungi</taxon>
        <taxon>Dikarya</taxon>
        <taxon>Ascomycota</taxon>
        <taxon>Pezizomycotina</taxon>
        <taxon>Sordariomycetes</taxon>
        <taxon>Hypocreomycetidae</taxon>
        <taxon>Hypocreales</taxon>
        <taxon>Clavicipitaceae</taxon>
        <taxon>Claviceps</taxon>
    </lineage>
</organism>
<dbReference type="InterPro" id="IPR002403">
    <property type="entry name" value="Cyt_P450_E_grp-IV"/>
</dbReference>
<evidence type="ECO:0000256" key="1">
    <source>
        <dbReference type="ARBA" id="ARBA00001971"/>
    </source>
</evidence>
<dbReference type="SUPFAM" id="SSF48264">
    <property type="entry name" value="Cytochrome P450"/>
    <property type="match status" value="1"/>
</dbReference>
<gene>
    <name evidence="10" type="ORF">E4U57_001218</name>
</gene>
<dbReference type="Proteomes" id="UP000742024">
    <property type="component" value="Unassembled WGS sequence"/>
</dbReference>
<dbReference type="PRINTS" id="PR00465">
    <property type="entry name" value="EP450IV"/>
</dbReference>
<dbReference type="Gene3D" id="1.10.630.10">
    <property type="entry name" value="Cytochrome P450"/>
    <property type="match status" value="1"/>
</dbReference>
<comment type="caution">
    <text evidence="10">The sequence shown here is derived from an EMBL/GenBank/DDBJ whole genome shotgun (WGS) entry which is preliminary data.</text>
</comment>
<evidence type="ECO:0000256" key="7">
    <source>
        <dbReference type="ARBA" id="ARBA00023004"/>
    </source>
</evidence>
<dbReference type="InterPro" id="IPR017972">
    <property type="entry name" value="Cyt_P450_CS"/>
</dbReference>
<keyword evidence="7 9" id="KW-0408">Iron</keyword>
<evidence type="ECO:0008006" key="12">
    <source>
        <dbReference type="Google" id="ProtNLM"/>
    </source>
</evidence>
<name>A0ABQ7PD11_9HYPO</name>
<evidence type="ECO:0000256" key="6">
    <source>
        <dbReference type="ARBA" id="ARBA00023002"/>
    </source>
</evidence>
<dbReference type="InterPro" id="IPR001128">
    <property type="entry name" value="Cyt_P450"/>
</dbReference>
<evidence type="ECO:0000256" key="3">
    <source>
        <dbReference type="ARBA" id="ARBA00010617"/>
    </source>
</evidence>
<evidence type="ECO:0000313" key="11">
    <source>
        <dbReference type="Proteomes" id="UP000742024"/>
    </source>
</evidence>
<protein>
    <recommendedName>
        <fullName evidence="12">Cytochrome P450</fullName>
    </recommendedName>
</protein>
<reference evidence="10 11" key="1">
    <citation type="journal article" date="2020" name="bioRxiv">
        <title>Whole genome comparisons of ergot fungi reveals the divergence and evolution of species within the genus Claviceps are the result of varying mechanisms driving genome evolution and host range expansion.</title>
        <authorList>
            <person name="Wyka S.A."/>
            <person name="Mondo S.J."/>
            <person name="Liu M."/>
            <person name="Dettman J."/>
            <person name="Nalam V."/>
            <person name="Broders K.D."/>
        </authorList>
    </citation>
    <scope>NUCLEOTIDE SEQUENCE [LARGE SCALE GENOMIC DNA]</scope>
    <source>
        <strain evidence="10 11">LM583</strain>
    </source>
</reference>
<keyword evidence="11" id="KW-1185">Reference proteome</keyword>
<dbReference type="InterPro" id="IPR036396">
    <property type="entry name" value="Cyt_P450_sf"/>
</dbReference>
<evidence type="ECO:0000256" key="5">
    <source>
        <dbReference type="ARBA" id="ARBA00022723"/>
    </source>
</evidence>
<dbReference type="PANTHER" id="PTHR46206">
    <property type="entry name" value="CYTOCHROME P450"/>
    <property type="match status" value="1"/>
</dbReference>
<keyword evidence="6 9" id="KW-0560">Oxidoreductase</keyword>
<proteinExistence type="inferred from homology"/>
<evidence type="ECO:0000256" key="8">
    <source>
        <dbReference type="ARBA" id="ARBA00023033"/>
    </source>
</evidence>
<dbReference type="Pfam" id="PF00067">
    <property type="entry name" value="p450"/>
    <property type="match status" value="1"/>
</dbReference>
<comment type="similarity">
    <text evidence="3 9">Belongs to the cytochrome P450 family.</text>
</comment>
<dbReference type="PANTHER" id="PTHR46206:SF1">
    <property type="entry name" value="P450, PUTATIVE (EUROFUNG)-RELATED"/>
    <property type="match status" value="1"/>
</dbReference>